<dbReference type="PRINTS" id="PR00412">
    <property type="entry name" value="EPOXHYDRLASE"/>
</dbReference>
<sequence length="308" mass="32777">MSGTTDVRNEPGDTVIRVQGDGVVLVGDLREPAGPDRHGAAVLLHGGGQTRHSWRHTAHRLSEAGWAVLSLDLRGHGDSSWAPDGDYLLDAHVGDLRAAVDVLGEPPVLIGASLGGMTSLLALGADPDLARGLVLVDVTPRTERAGTAAVTRFMRAGRDGFASLDAVADAVAAYNPHRPRPRDTGGLRKNLRHRSGRWFWHWDPRMVEEPQTAPETLDANEHRARAAARSLRVPTMLVRGAGSDVVSPAGARELLDLVPSAWYVEVEGTGHMVAGDDNDVFTGSLLEFMRHIADGTGADRPAGPSRPG</sequence>
<organism evidence="2 3">
    <name type="scientific">Pseudonocardia nematodicida</name>
    <dbReference type="NCBI Taxonomy" id="1206997"/>
    <lineage>
        <taxon>Bacteria</taxon>
        <taxon>Bacillati</taxon>
        <taxon>Actinomycetota</taxon>
        <taxon>Actinomycetes</taxon>
        <taxon>Pseudonocardiales</taxon>
        <taxon>Pseudonocardiaceae</taxon>
        <taxon>Pseudonocardia</taxon>
    </lineage>
</organism>
<dbReference type="InterPro" id="IPR029058">
    <property type="entry name" value="AB_hydrolase_fold"/>
</dbReference>
<evidence type="ECO:0000259" key="1">
    <source>
        <dbReference type="Pfam" id="PF00561"/>
    </source>
</evidence>
<dbReference type="RefSeq" id="WP_349297004.1">
    <property type="nucleotide sequence ID" value="NZ_JBEDNQ010000002.1"/>
</dbReference>
<dbReference type="InterPro" id="IPR000073">
    <property type="entry name" value="AB_hydrolase_1"/>
</dbReference>
<keyword evidence="2" id="KW-0378">Hydrolase</keyword>
<comment type="caution">
    <text evidence="2">The sequence shown here is derived from an EMBL/GenBank/DDBJ whole genome shotgun (WGS) entry which is preliminary data.</text>
</comment>
<evidence type="ECO:0000313" key="2">
    <source>
        <dbReference type="EMBL" id="MEQ3549912.1"/>
    </source>
</evidence>
<keyword evidence="3" id="KW-1185">Reference proteome</keyword>
<dbReference type="EMBL" id="JBEDNQ010000002">
    <property type="protein sequence ID" value="MEQ3549912.1"/>
    <property type="molecule type" value="Genomic_DNA"/>
</dbReference>
<dbReference type="PANTHER" id="PTHR43194:SF2">
    <property type="entry name" value="PEROXISOMAL MEMBRANE PROTEIN LPX1"/>
    <property type="match status" value="1"/>
</dbReference>
<gene>
    <name evidence="2" type="ORF">WIS52_05470</name>
</gene>
<evidence type="ECO:0000313" key="3">
    <source>
        <dbReference type="Proteomes" id="UP001494902"/>
    </source>
</evidence>
<name>A0ABV1K618_9PSEU</name>
<dbReference type="Pfam" id="PF00561">
    <property type="entry name" value="Abhydrolase_1"/>
    <property type="match status" value="1"/>
</dbReference>
<dbReference type="Proteomes" id="UP001494902">
    <property type="component" value="Unassembled WGS sequence"/>
</dbReference>
<accession>A0ABV1K618</accession>
<dbReference type="Gene3D" id="3.40.50.1820">
    <property type="entry name" value="alpha/beta hydrolase"/>
    <property type="match status" value="1"/>
</dbReference>
<feature type="domain" description="AB hydrolase-1" evidence="1">
    <location>
        <begin position="42"/>
        <end position="273"/>
    </location>
</feature>
<dbReference type="InterPro" id="IPR000639">
    <property type="entry name" value="Epox_hydrolase-like"/>
</dbReference>
<dbReference type="SUPFAM" id="SSF53474">
    <property type="entry name" value="alpha/beta-Hydrolases"/>
    <property type="match status" value="1"/>
</dbReference>
<dbReference type="PANTHER" id="PTHR43194">
    <property type="entry name" value="HYDROLASE ALPHA/BETA FOLD FAMILY"/>
    <property type="match status" value="1"/>
</dbReference>
<reference evidence="2 3" key="1">
    <citation type="submission" date="2024-03" db="EMBL/GenBank/DDBJ databases">
        <title>Draft genome sequence of Pseudonocardia nematodicida JCM 31783.</title>
        <authorList>
            <person name="Butdee W."/>
            <person name="Duangmal K."/>
        </authorList>
    </citation>
    <scope>NUCLEOTIDE SEQUENCE [LARGE SCALE GENOMIC DNA]</scope>
    <source>
        <strain evidence="2 3">JCM 31783</strain>
    </source>
</reference>
<dbReference type="GO" id="GO:0016787">
    <property type="term" value="F:hydrolase activity"/>
    <property type="evidence" value="ECO:0007669"/>
    <property type="project" value="UniProtKB-KW"/>
</dbReference>
<protein>
    <submittedName>
        <fullName evidence="2">Alpha/beta hydrolase</fullName>
    </submittedName>
</protein>
<dbReference type="InterPro" id="IPR050228">
    <property type="entry name" value="Carboxylesterase_BioH"/>
</dbReference>
<proteinExistence type="predicted"/>